<name>A0AAD5XEC4_9FUNG</name>
<evidence type="ECO:0000256" key="1">
    <source>
        <dbReference type="ARBA" id="ARBA00004123"/>
    </source>
</evidence>
<reference evidence="6" key="1">
    <citation type="submission" date="2020-05" db="EMBL/GenBank/DDBJ databases">
        <title>Phylogenomic resolution of chytrid fungi.</title>
        <authorList>
            <person name="Stajich J.E."/>
            <person name="Amses K."/>
            <person name="Simmons R."/>
            <person name="Seto K."/>
            <person name="Myers J."/>
            <person name="Bonds A."/>
            <person name="Quandt C.A."/>
            <person name="Barry K."/>
            <person name="Liu P."/>
            <person name="Grigoriev I."/>
            <person name="Longcore J.E."/>
            <person name="James T.Y."/>
        </authorList>
    </citation>
    <scope>NUCLEOTIDE SEQUENCE</scope>
    <source>
        <strain evidence="6">JEL0513</strain>
    </source>
</reference>
<dbReference type="InterPro" id="IPR004827">
    <property type="entry name" value="bZIP"/>
</dbReference>
<dbReference type="PROSITE" id="PS00036">
    <property type="entry name" value="BZIP_BASIC"/>
    <property type="match status" value="1"/>
</dbReference>
<evidence type="ECO:0000313" key="7">
    <source>
        <dbReference type="Proteomes" id="UP001211907"/>
    </source>
</evidence>
<dbReference type="InterPro" id="IPR046347">
    <property type="entry name" value="bZIP_sf"/>
</dbReference>
<dbReference type="Gene3D" id="1.20.5.170">
    <property type="match status" value="2"/>
</dbReference>
<evidence type="ECO:0000256" key="2">
    <source>
        <dbReference type="ARBA" id="ARBA00023242"/>
    </source>
</evidence>
<dbReference type="InterPro" id="IPR050936">
    <property type="entry name" value="AP-1-like"/>
</dbReference>
<feature type="compositionally biased region" description="Basic and acidic residues" evidence="4">
    <location>
        <begin position="499"/>
        <end position="518"/>
    </location>
</feature>
<comment type="caution">
    <text evidence="6">The sequence shown here is derived from an EMBL/GenBank/DDBJ whole genome shotgun (WGS) entry which is preliminary data.</text>
</comment>
<dbReference type="Pfam" id="PF00170">
    <property type="entry name" value="bZIP_1"/>
    <property type="match status" value="1"/>
</dbReference>
<feature type="compositionally biased region" description="Polar residues" evidence="4">
    <location>
        <begin position="25"/>
        <end position="36"/>
    </location>
</feature>
<feature type="domain" description="BZIP" evidence="5">
    <location>
        <begin position="541"/>
        <end position="556"/>
    </location>
</feature>
<dbReference type="PANTHER" id="PTHR40621">
    <property type="entry name" value="TRANSCRIPTION FACTOR KAPC-RELATED"/>
    <property type="match status" value="1"/>
</dbReference>
<dbReference type="GO" id="GO:0090575">
    <property type="term" value="C:RNA polymerase II transcription regulator complex"/>
    <property type="evidence" value="ECO:0007669"/>
    <property type="project" value="TreeGrafter"/>
</dbReference>
<evidence type="ECO:0000256" key="4">
    <source>
        <dbReference type="SAM" id="MobiDB-lite"/>
    </source>
</evidence>
<protein>
    <recommendedName>
        <fullName evidence="5">BZIP domain-containing protein</fullName>
    </recommendedName>
</protein>
<dbReference type="AlphaFoldDB" id="A0AAD5XEC4"/>
<sequence length="989" mass="110968">MDHYHQASSSSNSILSHHYSQFSQHSVTVPSSTTHFHQGGSGSDNQPPPPPLPQPISKKRGRQMCNDDSNKRRSQIRDAQRAYRKRQQNYTNELEQKIAILTAQVETETGTKIPSSSFPLTNVSLHNTLKNECCDCYTINAELVYQNNALEKEISALRYEVQQVQTILNRYTSSSFSSSSAVDSPPISSAFINNNSHNNYPPSLADRETVTIITEKQLNRVADLVDSDNVISSTDLYGFLNLESFRVRLKEFDSLRDSIYVVDEMIDLCVAMSKCTSKSLIKEYLMQITKLKHKLMDLCTLQERPDVVRVFESIKGSGDSMNHWRHWYQSIATDLEFERIPEVDSPYLSEELKVMLKETLDMRVVCREIPSLSDRKHLVGALCVVQAEQHLVESGEVQDEIFSTSLLIQGLLQVLCETSDERAKFMVAMEETRTKLQNRGAELRKEIVLMNSDVLAKRGLSDNDNDTENGNESESSATEISGGRARTLETASGQQLPETPKENENQRDRTQQEQDQQRKRGRRRLNQSPAASSAAVDYSDKRIFQNRNAQRAFRERKQRHIAELEKRVEELTALLALASEVPAMEHSQSPSSSHQSFDSHYVPTPLSPTMSICAACSLSKSNMVDIMYENQSLRTRMAALEMESESLKSLVSKLQQGYVGSIDFMPFDARNSISPQLDFGTGGDFFQDTMLFPNSNLDMNGAGVNNNSIATLNSSPNSVVSPPIMPSNFNFSPITQSTAVTEIQAAQQPVEAPSLNFVPPNFNRDVDLDLTHRFIMDKIIKGSASPSSSSPSSAVGSPSQHEPMELGSVEIPASRGLEPNSIIKSSNELFGPLFAESFRFSLKQLPALWDSAHVDGMIDSYLNYFYKSLSDHEGLVRLKAKALTTHQKEVMNHLKPFHATVKSIESISNDALVSVLVDDMCLEYTALSLPTLDAKQRQRRYLNFLSVTGEIQAGCRTTEDRTKFMVALEVLRETNRAYVEEFVNSEWVD</sequence>
<dbReference type="GO" id="GO:0000976">
    <property type="term" value="F:transcription cis-regulatory region binding"/>
    <property type="evidence" value="ECO:0007669"/>
    <property type="project" value="InterPro"/>
</dbReference>
<keyword evidence="3" id="KW-0175">Coiled coil</keyword>
<dbReference type="PANTHER" id="PTHR40621:SF6">
    <property type="entry name" value="AP-1-LIKE TRANSCRIPTION FACTOR YAP1-RELATED"/>
    <property type="match status" value="1"/>
</dbReference>
<dbReference type="CDD" id="cd14688">
    <property type="entry name" value="bZIP_YAP"/>
    <property type="match status" value="2"/>
</dbReference>
<dbReference type="GO" id="GO:0001228">
    <property type="term" value="F:DNA-binding transcription activator activity, RNA polymerase II-specific"/>
    <property type="evidence" value="ECO:0007669"/>
    <property type="project" value="TreeGrafter"/>
</dbReference>
<comment type="subcellular location">
    <subcellularLocation>
        <location evidence="1">Nucleus</location>
    </subcellularLocation>
</comment>
<dbReference type="EMBL" id="JADGJH010000656">
    <property type="protein sequence ID" value="KAJ3124700.1"/>
    <property type="molecule type" value="Genomic_DNA"/>
</dbReference>
<dbReference type="Proteomes" id="UP001211907">
    <property type="component" value="Unassembled WGS sequence"/>
</dbReference>
<evidence type="ECO:0000259" key="5">
    <source>
        <dbReference type="PROSITE" id="PS00036"/>
    </source>
</evidence>
<feature type="compositionally biased region" description="Basic and acidic residues" evidence="4">
    <location>
        <begin position="68"/>
        <end position="78"/>
    </location>
</feature>
<feature type="compositionally biased region" description="Low complexity" evidence="4">
    <location>
        <begin position="782"/>
        <end position="799"/>
    </location>
</feature>
<proteinExistence type="predicted"/>
<evidence type="ECO:0000313" key="6">
    <source>
        <dbReference type="EMBL" id="KAJ3124700.1"/>
    </source>
</evidence>
<accession>A0AAD5XEC4</accession>
<keyword evidence="2" id="KW-0539">Nucleus</keyword>
<feature type="coiled-coil region" evidence="3">
    <location>
        <begin position="554"/>
        <end position="581"/>
    </location>
</feature>
<keyword evidence="7" id="KW-1185">Reference proteome</keyword>
<dbReference type="SUPFAM" id="SSF57959">
    <property type="entry name" value="Leucine zipper domain"/>
    <property type="match status" value="2"/>
</dbReference>
<feature type="region of interest" description="Disordered" evidence="4">
    <location>
        <begin position="25"/>
        <end position="78"/>
    </location>
</feature>
<organism evidence="6 7">
    <name type="scientific">Physocladia obscura</name>
    <dbReference type="NCBI Taxonomy" id="109957"/>
    <lineage>
        <taxon>Eukaryota</taxon>
        <taxon>Fungi</taxon>
        <taxon>Fungi incertae sedis</taxon>
        <taxon>Chytridiomycota</taxon>
        <taxon>Chytridiomycota incertae sedis</taxon>
        <taxon>Chytridiomycetes</taxon>
        <taxon>Chytridiales</taxon>
        <taxon>Chytriomycetaceae</taxon>
        <taxon>Physocladia</taxon>
    </lineage>
</organism>
<gene>
    <name evidence="6" type="ORF">HK100_011146</name>
</gene>
<evidence type="ECO:0000256" key="3">
    <source>
        <dbReference type="SAM" id="Coils"/>
    </source>
</evidence>
<feature type="region of interest" description="Disordered" evidence="4">
    <location>
        <begin position="782"/>
        <end position="804"/>
    </location>
</feature>
<feature type="region of interest" description="Disordered" evidence="4">
    <location>
        <begin position="458"/>
        <end position="542"/>
    </location>
</feature>